<sequence>MDSLLKADPFGQGIKLGGTSDFLATSMIGASVLSTAPLFSTMMTRWPFGILPLSSISLGTAWTVWRMLEGMRRTHVLPSTLNIASDEAVPTPEKRFSTDGLLVGYTCDGGEPIIIDNEHLMRHLFIEGQSGVGKTVAASTLMFQQIQRGGGLCFIDPKIDLENILLIYHYCCYTGRQHDFLCLNPDEPERSNTYSPVLWGDRDEIADAILLLIPSTDGNAGADHYKQEAKQAINTIIGALQRAGLAYNVIDIVVLLMSAKALEDLERQLKNRAPGSEELRAFTLFLDKFRKMVGQGDEKVLTLDMDKLKNTFGGIGGRLFSFGTGNFGKIMNTYEPEVNMFDVVRGNKILYVALPTMGKGITASNFGKLLVADMRRAIARLQKLPKSQRPNPAFMFFVDEAGSIATESWDILPEQMRSAGVFFVTAVQTVDGLRNVSEKTYQTIIGNAWTKLFFKIGTYTSAEEAAKTIGERMNVVKSMSDAQSESQSGSFASVNPIGSVSGGSGFSVSERQQEGYIISPTELMGLDKGECVMLYGGNRIYDLRIPMLEFTKAQREEFGDFLINRYRSKGIVNEHGQRLTPANYFTNSERFMTQAQSSAGPSSGGGRNQGGGKRLSKEERAAREREAQQNDEFETFEGP</sequence>
<dbReference type="InterPro" id="IPR032689">
    <property type="entry name" value="TraG-D_C"/>
</dbReference>
<evidence type="ECO:0000313" key="4">
    <source>
        <dbReference type="EMBL" id="KVV40957.1"/>
    </source>
</evidence>
<evidence type="ECO:0000256" key="1">
    <source>
        <dbReference type="SAM" id="MobiDB-lite"/>
    </source>
</evidence>
<organism evidence="4 5">
    <name type="scientific">Burkholderia territorii</name>
    <dbReference type="NCBI Taxonomy" id="1503055"/>
    <lineage>
        <taxon>Bacteria</taxon>
        <taxon>Pseudomonadati</taxon>
        <taxon>Pseudomonadota</taxon>
        <taxon>Betaproteobacteria</taxon>
        <taxon>Burkholderiales</taxon>
        <taxon>Burkholderiaceae</taxon>
        <taxon>Burkholderia</taxon>
        <taxon>Burkholderia cepacia complex</taxon>
    </lineage>
</organism>
<dbReference type="Gene3D" id="3.40.50.300">
    <property type="entry name" value="P-loop containing nucleotide triphosphate hydrolases"/>
    <property type="match status" value="2"/>
</dbReference>
<dbReference type="Proteomes" id="UP000062317">
    <property type="component" value="Unassembled WGS sequence"/>
</dbReference>
<feature type="compositionally biased region" description="Basic and acidic residues" evidence="1">
    <location>
        <begin position="615"/>
        <end position="628"/>
    </location>
</feature>
<dbReference type="InterPro" id="IPR027417">
    <property type="entry name" value="P-loop_NTPase"/>
</dbReference>
<dbReference type="EMBL" id="LPEQ01000113">
    <property type="protein sequence ID" value="KVV40957.1"/>
    <property type="molecule type" value="Genomic_DNA"/>
</dbReference>
<feature type="compositionally biased region" description="Acidic residues" evidence="1">
    <location>
        <begin position="629"/>
        <end position="639"/>
    </location>
</feature>
<keyword evidence="2" id="KW-0472">Membrane</keyword>
<name>A0A119APQ4_9BURK</name>
<keyword evidence="2" id="KW-0812">Transmembrane</keyword>
<proteinExistence type="predicted"/>
<keyword evidence="5" id="KW-1185">Reference proteome</keyword>
<feature type="transmembrane region" description="Helical" evidence="2">
    <location>
        <begin position="46"/>
        <end position="65"/>
    </location>
</feature>
<gene>
    <name evidence="4" type="ORF">WT27_13625</name>
</gene>
<evidence type="ECO:0000256" key="2">
    <source>
        <dbReference type="SAM" id="Phobius"/>
    </source>
</evidence>
<protein>
    <recommendedName>
        <fullName evidence="3">TraD/TraG TraM recognition site domain-containing protein</fullName>
    </recommendedName>
</protein>
<evidence type="ECO:0000313" key="5">
    <source>
        <dbReference type="Proteomes" id="UP000062317"/>
    </source>
</evidence>
<dbReference type="AlphaFoldDB" id="A0A119APQ4"/>
<dbReference type="Pfam" id="PF12696">
    <property type="entry name" value="TraG-D_C"/>
    <property type="match status" value="1"/>
</dbReference>
<comment type="caution">
    <text evidence="4">The sequence shown here is derived from an EMBL/GenBank/DDBJ whole genome shotgun (WGS) entry which is preliminary data.</text>
</comment>
<feature type="compositionally biased region" description="Gly residues" evidence="1">
    <location>
        <begin position="602"/>
        <end position="613"/>
    </location>
</feature>
<dbReference type="InterPro" id="IPR051162">
    <property type="entry name" value="T4SS_component"/>
</dbReference>
<dbReference type="SUPFAM" id="SSF52540">
    <property type="entry name" value="P-loop containing nucleoside triphosphate hydrolases"/>
    <property type="match status" value="1"/>
</dbReference>
<feature type="transmembrane region" description="Helical" evidence="2">
    <location>
        <begin position="21"/>
        <end position="40"/>
    </location>
</feature>
<feature type="domain" description="TraD/TraG TraM recognition site" evidence="3">
    <location>
        <begin position="395"/>
        <end position="527"/>
    </location>
</feature>
<dbReference type="CDD" id="cd01127">
    <property type="entry name" value="TrwB_TraG_TraD_VirD4"/>
    <property type="match status" value="1"/>
</dbReference>
<dbReference type="PANTHER" id="PTHR30121">
    <property type="entry name" value="UNCHARACTERIZED PROTEIN YJGR-RELATED"/>
    <property type="match status" value="1"/>
</dbReference>
<accession>A0A119APQ4</accession>
<reference evidence="4 5" key="1">
    <citation type="submission" date="2015-11" db="EMBL/GenBank/DDBJ databases">
        <title>Expanding the genomic diversity of Burkholderia species for the development of highly accurate diagnostics.</title>
        <authorList>
            <person name="Sahl J."/>
            <person name="Keim P."/>
            <person name="Wagner D."/>
        </authorList>
    </citation>
    <scope>NUCLEOTIDE SEQUENCE [LARGE SCALE GENOMIC DNA]</scope>
    <source>
        <strain evidence="4 5">MSMB1301WGS</strain>
    </source>
</reference>
<dbReference type="PANTHER" id="PTHR30121:SF6">
    <property type="entry name" value="SLR6007 PROTEIN"/>
    <property type="match status" value="1"/>
</dbReference>
<evidence type="ECO:0000259" key="3">
    <source>
        <dbReference type="Pfam" id="PF12696"/>
    </source>
</evidence>
<feature type="region of interest" description="Disordered" evidence="1">
    <location>
        <begin position="594"/>
        <end position="639"/>
    </location>
</feature>
<keyword evidence="2" id="KW-1133">Transmembrane helix</keyword>